<protein>
    <submittedName>
        <fullName evidence="1">Uncharacterized protein</fullName>
    </submittedName>
</protein>
<accession>A0A9W8GT95</accession>
<evidence type="ECO:0000313" key="2">
    <source>
        <dbReference type="Proteomes" id="UP001140011"/>
    </source>
</evidence>
<dbReference type="EMBL" id="JANBUH010000491">
    <property type="protein sequence ID" value="KAJ2750821.1"/>
    <property type="molecule type" value="Genomic_DNA"/>
</dbReference>
<dbReference type="Proteomes" id="UP001140011">
    <property type="component" value="Unassembled WGS sequence"/>
</dbReference>
<organism evidence="1 2">
    <name type="scientific">Coemansia pectinata</name>
    <dbReference type="NCBI Taxonomy" id="1052879"/>
    <lineage>
        <taxon>Eukaryota</taxon>
        <taxon>Fungi</taxon>
        <taxon>Fungi incertae sedis</taxon>
        <taxon>Zoopagomycota</taxon>
        <taxon>Kickxellomycotina</taxon>
        <taxon>Kickxellomycetes</taxon>
        <taxon>Kickxellales</taxon>
        <taxon>Kickxellaceae</taxon>
        <taxon>Coemansia</taxon>
    </lineage>
</organism>
<sequence>MKYLLVDVNGHEHIVNYGICGSKYLRQLGFSNKTCELIESTVLTKSYIGATDPAYRKNLKRTIFLADYWRIPLSDTEKSEFEKDPLLEQKIQLTKWEVATAKTTKDRPPASDTYRDMAIRNVSMSTKILD</sequence>
<reference evidence="1" key="1">
    <citation type="submission" date="2022-07" db="EMBL/GenBank/DDBJ databases">
        <title>Phylogenomic reconstructions and comparative analyses of Kickxellomycotina fungi.</title>
        <authorList>
            <person name="Reynolds N.K."/>
            <person name="Stajich J.E."/>
            <person name="Barry K."/>
            <person name="Grigoriev I.V."/>
            <person name="Crous P."/>
            <person name="Smith M.E."/>
        </authorList>
    </citation>
    <scope>NUCLEOTIDE SEQUENCE</scope>
    <source>
        <strain evidence="1">BCRC 34297</strain>
    </source>
</reference>
<name>A0A9W8GT95_9FUNG</name>
<gene>
    <name evidence="1" type="ORF">GGI19_004876</name>
</gene>
<evidence type="ECO:0000313" key="1">
    <source>
        <dbReference type="EMBL" id="KAJ2750821.1"/>
    </source>
</evidence>
<keyword evidence="2" id="KW-1185">Reference proteome</keyword>
<comment type="caution">
    <text evidence="1">The sequence shown here is derived from an EMBL/GenBank/DDBJ whole genome shotgun (WGS) entry which is preliminary data.</text>
</comment>
<dbReference type="OrthoDB" id="5513245at2759"/>
<dbReference type="AlphaFoldDB" id="A0A9W8GT95"/>
<dbReference type="Gene3D" id="1.10.3210.10">
    <property type="entry name" value="Hypothetical protein af1432"/>
    <property type="match status" value="1"/>
</dbReference>
<proteinExistence type="predicted"/>